<keyword evidence="8" id="KW-1185">Reference proteome</keyword>
<gene>
    <name evidence="4" type="primary">prfB</name>
    <name evidence="7" type="ORF">MCQ_01427</name>
</gene>
<accession>J0Q5T5</accession>
<keyword evidence="3 4" id="KW-0648">Protein biosynthesis</keyword>
<evidence type="ECO:0000256" key="1">
    <source>
        <dbReference type="ARBA" id="ARBA00010835"/>
    </source>
</evidence>
<reference evidence="7 8" key="1">
    <citation type="submission" date="2012-03" db="EMBL/GenBank/DDBJ databases">
        <title>The Genome Sequence of Bartonella washoensis Sb944nv.</title>
        <authorList>
            <consortium name="The Broad Institute Genome Sequencing Platform"/>
            <consortium name="The Broad Institute Genome Sequencing Center for Infectious Disease"/>
            <person name="Feldgarden M."/>
            <person name="Kirby J."/>
            <person name="Kosoy M."/>
            <person name="Birtles R."/>
            <person name="Probert W.S."/>
            <person name="Chiaraviglio L."/>
            <person name="Young S.K."/>
            <person name="Zeng Q."/>
            <person name="Gargeya S."/>
            <person name="Fitzgerald M."/>
            <person name="Haas B."/>
            <person name="Abouelleil A."/>
            <person name="Alvarado L."/>
            <person name="Arachchi H.M."/>
            <person name="Berlin A."/>
            <person name="Chapman S.B."/>
            <person name="Gearin G."/>
            <person name="Goldberg J."/>
            <person name="Griggs A."/>
            <person name="Gujja S."/>
            <person name="Hansen M."/>
            <person name="Heiman D."/>
            <person name="Howarth C."/>
            <person name="Larimer J."/>
            <person name="Lui A."/>
            <person name="MacDonald P.J.P."/>
            <person name="McCowen C."/>
            <person name="Montmayeur A."/>
            <person name="Murphy C."/>
            <person name="Neiman D."/>
            <person name="Pearson M."/>
            <person name="Priest M."/>
            <person name="Roberts A."/>
            <person name="Saif S."/>
            <person name="Shea T."/>
            <person name="Sisk P."/>
            <person name="Stolte C."/>
            <person name="Sykes S."/>
            <person name="Wortman J."/>
            <person name="Nusbaum C."/>
            <person name="Birren B."/>
        </authorList>
    </citation>
    <scope>NUCLEOTIDE SEQUENCE [LARGE SCALE GENOMIC DNA]</scope>
    <source>
        <strain evidence="7 8">Sb944nv</strain>
    </source>
</reference>
<dbReference type="GO" id="GO:0016149">
    <property type="term" value="F:translation release factor activity, codon specific"/>
    <property type="evidence" value="ECO:0007669"/>
    <property type="project" value="UniProtKB-UniRule"/>
</dbReference>
<proteinExistence type="inferred from homology"/>
<dbReference type="InterPro" id="IPR004374">
    <property type="entry name" value="PrfB"/>
</dbReference>
<evidence type="ECO:0000256" key="3">
    <source>
        <dbReference type="ARBA" id="ARBA00022917"/>
    </source>
</evidence>
<dbReference type="GO" id="GO:0005737">
    <property type="term" value="C:cytoplasm"/>
    <property type="evidence" value="ECO:0007669"/>
    <property type="project" value="UniProtKB-SubCell"/>
</dbReference>
<comment type="PTM">
    <text evidence="4">Methylated by PrmC. Methylation increases the termination efficiency of RF2.</text>
</comment>
<dbReference type="SMART" id="SM00937">
    <property type="entry name" value="PCRF"/>
    <property type="match status" value="1"/>
</dbReference>
<dbReference type="PROSITE" id="PS00745">
    <property type="entry name" value="RF_PROK_I"/>
    <property type="match status" value="1"/>
</dbReference>
<dbReference type="InterPro" id="IPR000352">
    <property type="entry name" value="Pep_chain_release_fac_I"/>
</dbReference>
<dbReference type="HOGENOM" id="CLU_036856_6_0_5"/>
<dbReference type="PANTHER" id="PTHR43116">
    <property type="entry name" value="PEPTIDE CHAIN RELEASE FACTOR 2"/>
    <property type="match status" value="1"/>
</dbReference>
<dbReference type="EMBL" id="AILU01000038">
    <property type="protein sequence ID" value="EJF77984.1"/>
    <property type="molecule type" value="Genomic_DNA"/>
</dbReference>
<dbReference type="InterPro" id="IPR045853">
    <property type="entry name" value="Pep_chain_release_fac_I_sf"/>
</dbReference>
<comment type="function">
    <text evidence="4">Peptide chain release factor 2 directs the termination of translation in response to the peptide chain termination codons UGA and UAA.</text>
</comment>
<evidence type="ECO:0000256" key="2">
    <source>
        <dbReference type="ARBA" id="ARBA00022481"/>
    </source>
</evidence>
<sequence>MMRERQRLDDAIGGIKSFTKKLEECVELIAMGEEESDIEIVIDAENSIRDLKNEIDKRQIDVLLSGEADPNDTYLEVHAGAGGTESQDWASMLLRMYIRWAEQHKMKVEVLETHDGEEAGIKSATILIKGHNAYGLLKTESGVHRLVRISPFDSNAKRHTSFASIWVYPVIDDNIEVDVSESDVRIDTYRASGAGGQHVNTTDSAVRITHIKTGIVVQCQKERSQHKNRATAWSMLRARLYEEELKKKEEETNAVESSKTEIGWGHQIRSYVLQPYQLVKDLRTGVENTDPQSVLNGNLDAFIEAALAQRVYGKDQEIEDID</sequence>
<dbReference type="FunFam" id="3.30.160.20:FF:000010">
    <property type="entry name" value="Peptide chain release factor 2"/>
    <property type="match status" value="1"/>
</dbReference>
<organism evidence="7 8">
    <name type="scientific">Candidatus Bartonella washoeensis Sb944nv</name>
    <dbReference type="NCBI Taxonomy" id="1094563"/>
    <lineage>
        <taxon>Bacteria</taxon>
        <taxon>Pseudomonadati</taxon>
        <taxon>Pseudomonadota</taxon>
        <taxon>Alphaproteobacteria</taxon>
        <taxon>Hyphomicrobiales</taxon>
        <taxon>Bartonellaceae</taxon>
        <taxon>Bartonella</taxon>
    </lineage>
</organism>
<evidence type="ECO:0000256" key="4">
    <source>
        <dbReference type="HAMAP-Rule" id="MF_00094"/>
    </source>
</evidence>
<dbReference type="Gene3D" id="3.30.70.1660">
    <property type="match status" value="1"/>
</dbReference>
<dbReference type="PANTHER" id="PTHR43116:SF3">
    <property type="entry name" value="CLASS I PEPTIDE CHAIN RELEASE FACTOR"/>
    <property type="match status" value="1"/>
</dbReference>
<evidence type="ECO:0000256" key="5">
    <source>
        <dbReference type="NCBIfam" id="TIGR00020"/>
    </source>
</evidence>
<comment type="caution">
    <text evidence="7">The sequence shown here is derived from an EMBL/GenBank/DDBJ whole genome shotgun (WGS) entry which is preliminary data.</text>
</comment>
<name>J0Q5T5_9HYPH</name>
<comment type="subcellular location">
    <subcellularLocation>
        <location evidence="4">Cytoplasm</location>
    </subcellularLocation>
</comment>
<protein>
    <recommendedName>
        <fullName evidence="4 5">Peptide chain release factor 2</fullName>
        <shortName evidence="4">RF-2</shortName>
    </recommendedName>
</protein>
<feature type="domain" description="Prokaryotic-type class I peptide chain release factors" evidence="6">
    <location>
        <begin position="190"/>
        <end position="206"/>
    </location>
</feature>
<evidence type="ECO:0000313" key="8">
    <source>
        <dbReference type="Proteomes" id="UP000008947"/>
    </source>
</evidence>
<evidence type="ECO:0000313" key="7">
    <source>
        <dbReference type="EMBL" id="EJF77984.1"/>
    </source>
</evidence>
<dbReference type="InterPro" id="IPR005139">
    <property type="entry name" value="PCRF"/>
</dbReference>
<dbReference type="eggNOG" id="COG1186">
    <property type="taxonomic scope" value="Bacteria"/>
</dbReference>
<dbReference type="HAMAP" id="MF_00094">
    <property type="entry name" value="Rel_fac_2"/>
    <property type="match status" value="1"/>
</dbReference>
<dbReference type="Pfam" id="PF00472">
    <property type="entry name" value="RF-1"/>
    <property type="match status" value="1"/>
</dbReference>
<evidence type="ECO:0000259" key="6">
    <source>
        <dbReference type="PROSITE" id="PS00745"/>
    </source>
</evidence>
<keyword evidence="2 4" id="KW-0488">Methylation</keyword>
<dbReference type="SUPFAM" id="SSF75620">
    <property type="entry name" value="Release factor"/>
    <property type="match status" value="1"/>
</dbReference>
<dbReference type="NCBIfam" id="TIGR00020">
    <property type="entry name" value="prfB"/>
    <property type="match status" value="1"/>
</dbReference>
<comment type="similarity">
    <text evidence="1 4">Belongs to the prokaryotic/mitochondrial release factor family.</text>
</comment>
<feature type="modified residue" description="N5-methylglutamine" evidence="4">
    <location>
        <position position="197"/>
    </location>
</feature>
<dbReference type="AlphaFoldDB" id="J0Q5T5"/>
<dbReference type="Gene3D" id="1.20.58.410">
    <property type="entry name" value="Release factor"/>
    <property type="match status" value="1"/>
</dbReference>
<keyword evidence="4" id="KW-0963">Cytoplasm</keyword>
<dbReference type="Pfam" id="PF03462">
    <property type="entry name" value="PCRF"/>
    <property type="match status" value="1"/>
</dbReference>
<dbReference type="PATRIC" id="fig|1094563.3.peg.1665"/>
<dbReference type="Proteomes" id="UP000008947">
    <property type="component" value="Unassembled WGS sequence"/>
</dbReference>
<dbReference type="Gene3D" id="3.30.160.20">
    <property type="match status" value="1"/>
</dbReference>